<feature type="domain" description="Tryptophan synthase beta chain-like PALP" evidence="2">
    <location>
        <begin position="9"/>
        <end position="281"/>
    </location>
</feature>
<comment type="cofactor">
    <cofactor evidence="1">
        <name>pyridoxal 5'-phosphate</name>
        <dbReference type="ChEBI" id="CHEBI:597326"/>
    </cofactor>
</comment>
<dbReference type="InterPro" id="IPR036052">
    <property type="entry name" value="TrpB-like_PALP_sf"/>
</dbReference>
<dbReference type="AlphaFoldDB" id="A0A382C8B1"/>
<reference evidence="3" key="1">
    <citation type="submission" date="2018-05" db="EMBL/GenBank/DDBJ databases">
        <authorList>
            <person name="Lanie J.A."/>
            <person name="Ng W.-L."/>
            <person name="Kazmierczak K.M."/>
            <person name="Andrzejewski T.M."/>
            <person name="Davidsen T.M."/>
            <person name="Wayne K.J."/>
            <person name="Tettelin H."/>
            <person name="Glass J.I."/>
            <person name="Rusch D."/>
            <person name="Podicherti R."/>
            <person name="Tsui H.-C.T."/>
            <person name="Winkler M.E."/>
        </authorList>
    </citation>
    <scope>NUCLEOTIDE SEQUENCE</scope>
</reference>
<sequence>MKNLDFFSAVGNTPLVELVHLSPKDGVRMFAKLEGNNPSGSIKDRVASYLIRSAENSGALIQGQTIVEASTGNMALALAAAAKQRGYQMRAVVPPQVAPGIPDLLVLFGVEILWMEPRLGMLGPIEEAQRLAKENGWWFAQQFANPANLMAHYETTGPEILMELDKVDVFVAGIGTGGTVTGVGRRLKERNSETLIVGVEPKFGERLQGLRSLEEGYIPPLLDMSLLDRRFIVDSPSAFAAVRRLVEMEGIFAGISSGAVLHAALRVAEGMESGNVVMTFADHGWKYMNAFPWMTQQKRPEGAPDDVAWW</sequence>
<dbReference type="Gene3D" id="3.40.50.1100">
    <property type="match status" value="2"/>
</dbReference>
<dbReference type="PROSITE" id="PS00901">
    <property type="entry name" value="CYS_SYNTHASE"/>
    <property type="match status" value="1"/>
</dbReference>
<accession>A0A382C8B1</accession>
<dbReference type="InterPro" id="IPR001216">
    <property type="entry name" value="P-phosphate_BS"/>
</dbReference>
<proteinExistence type="predicted"/>
<dbReference type="PANTHER" id="PTHR10314">
    <property type="entry name" value="CYSTATHIONINE BETA-SYNTHASE"/>
    <property type="match status" value="1"/>
</dbReference>
<organism evidence="3">
    <name type="scientific">marine metagenome</name>
    <dbReference type="NCBI Taxonomy" id="408172"/>
    <lineage>
        <taxon>unclassified sequences</taxon>
        <taxon>metagenomes</taxon>
        <taxon>ecological metagenomes</taxon>
    </lineage>
</organism>
<gene>
    <name evidence="3" type="ORF">METZ01_LOCUS175192</name>
</gene>
<dbReference type="InterPro" id="IPR001926">
    <property type="entry name" value="TrpB-like_PALP"/>
</dbReference>
<dbReference type="InterPro" id="IPR050214">
    <property type="entry name" value="Cys_Synth/Cystath_Beta-Synth"/>
</dbReference>
<dbReference type="GO" id="GO:0006535">
    <property type="term" value="P:cysteine biosynthetic process from serine"/>
    <property type="evidence" value="ECO:0007669"/>
    <property type="project" value="InterPro"/>
</dbReference>
<evidence type="ECO:0000259" key="2">
    <source>
        <dbReference type="Pfam" id="PF00291"/>
    </source>
</evidence>
<protein>
    <recommendedName>
        <fullName evidence="2">Tryptophan synthase beta chain-like PALP domain-containing protein</fullName>
    </recommendedName>
</protein>
<dbReference type="Pfam" id="PF00291">
    <property type="entry name" value="PALP"/>
    <property type="match status" value="1"/>
</dbReference>
<evidence type="ECO:0000313" key="3">
    <source>
        <dbReference type="EMBL" id="SVB22338.1"/>
    </source>
</evidence>
<evidence type="ECO:0000256" key="1">
    <source>
        <dbReference type="ARBA" id="ARBA00001933"/>
    </source>
</evidence>
<dbReference type="EMBL" id="UINC01033290">
    <property type="protein sequence ID" value="SVB22338.1"/>
    <property type="molecule type" value="Genomic_DNA"/>
</dbReference>
<dbReference type="CDD" id="cd01561">
    <property type="entry name" value="CBS_like"/>
    <property type="match status" value="1"/>
</dbReference>
<name>A0A382C8B1_9ZZZZ</name>
<dbReference type="SUPFAM" id="SSF53686">
    <property type="entry name" value="Tryptophan synthase beta subunit-like PLP-dependent enzymes"/>
    <property type="match status" value="1"/>
</dbReference>